<feature type="domain" description="Autotransporter" evidence="2">
    <location>
        <begin position="756"/>
        <end position="1030"/>
    </location>
</feature>
<proteinExistence type="predicted"/>
<evidence type="ECO:0000313" key="3">
    <source>
        <dbReference type="EMBL" id="SUI50187.1"/>
    </source>
</evidence>
<accession>A0A379YTU9</accession>
<dbReference type="InterPro" id="IPR005546">
    <property type="entry name" value="Autotransporte_beta"/>
</dbReference>
<organism evidence="3 4">
    <name type="scientific">Serratia marcescens</name>
    <dbReference type="NCBI Taxonomy" id="615"/>
    <lineage>
        <taxon>Bacteria</taxon>
        <taxon>Pseudomonadati</taxon>
        <taxon>Pseudomonadota</taxon>
        <taxon>Gammaproteobacteria</taxon>
        <taxon>Enterobacterales</taxon>
        <taxon>Yersiniaceae</taxon>
        <taxon>Serratia</taxon>
    </lineage>
</organism>
<dbReference type="InterPro" id="IPR030895">
    <property type="entry name" value="T5SS_PEPC_rpt"/>
</dbReference>
<dbReference type="GO" id="GO:0006508">
    <property type="term" value="P:proteolysis"/>
    <property type="evidence" value="ECO:0007669"/>
    <property type="project" value="UniProtKB-KW"/>
</dbReference>
<dbReference type="Proteomes" id="UP000254765">
    <property type="component" value="Unassembled WGS sequence"/>
</dbReference>
<dbReference type="AlphaFoldDB" id="A0A379YTU9"/>
<keyword evidence="3" id="KW-0645">Protease</keyword>
<name>A0A379YTU9_SERMA</name>
<dbReference type="InterPro" id="IPR006315">
    <property type="entry name" value="OM_autotransptr_brl_dom"/>
</dbReference>
<dbReference type="EMBL" id="UGYK01000002">
    <property type="protein sequence ID" value="SUI50187.1"/>
    <property type="molecule type" value="Genomic_DNA"/>
</dbReference>
<dbReference type="NCBIfam" id="TIGR04393">
    <property type="entry name" value="rpt_T5SS_PEPC"/>
    <property type="match status" value="1"/>
</dbReference>
<evidence type="ECO:0000256" key="1">
    <source>
        <dbReference type="SAM" id="MobiDB-lite"/>
    </source>
</evidence>
<protein>
    <submittedName>
        <fullName evidence="3">Extracellular serine protease</fullName>
        <ecNumber evidence="3">3.4.21.-</ecNumber>
    </submittedName>
</protein>
<sequence length="1030" mass="106777">MNDKTSHPLAVRTPLSKLYLALFSAPLLMLAPADIARADDAIFDGDSKITESLAYTGDVYVGRNQSGNLLIENGKISAYNINIGRMFNGQIHDSLVTVRGPNAELNAVNDQFVLRGGLNLGRGTLRVEDGALASAKEIVVGATRGYDSHLIATGAGSRVTSNFLSVGTDLGARSTLAIEDGAVLNTAFDARIGNGSGPGETDTLSPKATVTGANSQWNVGRALTLYGDLDVLNGAAVNVGNIQVAGVSGARKTAELTIAGNGSRFTSGSSVNVGDYGNGVLAVMDGGTFSAGGNEVVLGKTGSGSNRGALIIGSRGNMDTGTGLTEPTLGAAGAAGTIDAQTAIALRGGLFRSYVYFNHTDGNYVFSNKMSGEGEVINTAGHTTLNGDLSELQANVTARGGKLIIASDINTQKEDDIFEIQTLGAENGGTLILNATAGSDVNNGQGYSSAASIKAGGTLGGNGTLGQTEIQSGGHISPGDGNIGTLTLKRYLNFIGESFYDVDIAGDGRSDQLLVAGKTTISDQAKVQVTALDPQTSYKTGQSYRILTSDGGIEGQFAAAVSKSAFLDVALNHSANAVDLTIAQKDTGGENPGGENPGGENPGGENPGGENPGGENPGGENPGGENPGGENPGGENPGGENPGGENPGGENPGSGKPGIFQTVAESGNQWNTAGALSTLTQSGPSLALYNSLLLLSAPEAREAFNQLSGEVYPSMQSNLIAGSTQLFNVLNQRMLRLFDNDSLPVPPLAMSLVQPAQAQNSGVWGQTFSSWGRNSGNGNVGKLDGNTTGFLLGADRKLADHNVRIGGYFGYSRGDYDVDSRRSKADTDNYHLGLYAAGQQDAFSLRGALGYTWHKIEGKRNVDFSGFSDRLKSDYDANSLLAFTEAGYRFGQPEMNVEPFINLSYIRLHTDSFQESGGAAALSVRNETMNTFYSTLGVRGVTELPKNVSLYGSLGWQHAYGDKNTSSRMAFAGSDAFVTQGQAVDDNVMVGDIGVSVKLSRAATLDVGYQGQFGADTRVNSVNANLRWSF</sequence>
<dbReference type="GO" id="GO:0008233">
    <property type="term" value="F:peptidase activity"/>
    <property type="evidence" value="ECO:0007669"/>
    <property type="project" value="UniProtKB-KW"/>
</dbReference>
<dbReference type="Pfam" id="PF03797">
    <property type="entry name" value="Autotransporter"/>
    <property type="match status" value="1"/>
</dbReference>
<evidence type="ECO:0000313" key="4">
    <source>
        <dbReference type="Proteomes" id="UP000254765"/>
    </source>
</evidence>
<feature type="compositionally biased region" description="Gly residues" evidence="1">
    <location>
        <begin position="590"/>
        <end position="656"/>
    </location>
</feature>
<keyword evidence="3" id="KW-0378">Hydrolase</keyword>
<dbReference type="GO" id="GO:0019867">
    <property type="term" value="C:outer membrane"/>
    <property type="evidence" value="ECO:0007669"/>
    <property type="project" value="InterPro"/>
</dbReference>
<dbReference type="RefSeq" id="WP_033639630.1">
    <property type="nucleotide sequence ID" value="NZ_CAMIQS010000001.1"/>
</dbReference>
<dbReference type="EC" id="3.4.21.-" evidence="3"/>
<dbReference type="NCBIfam" id="TIGR01414">
    <property type="entry name" value="autotrans_barl"/>
    <property type="match status" value="1"/>
</dbReference>
<reference evidence="3 4" key="1">
    <citation type="submission" date="2018-06" db="EMBL/GenBank/DDBJ databases">
        <authorList>
            <consortium name="Pathogen Informatics"/>
            <person name="Doyle S."/>
        </authorList>
    </citation>
    <scope>NUCLEOTIDE SEQUENCE [LARGE SCALE GENOMIC DNA]</scope>
    <source>
        <strain evidence="3 4">NCTC10211</strain>
    </source>
</reference>
<gene>
    <name evidence="3" type="ORF">NCTC10211_02508</name>
</gene>
<dbReference type="PROSITE" id="PS51208">
    <property type="entry name" value="AUTOTRANSPORTER"/>
    <property type="match status" value="1"/>
</dbReference>
<dbReference type="Gene3D" id="2.40.128.130">
    <property type="entry name" value="Autotransporter beta-domain"/>
    <property type="match status" value="1"/>
</dbReference>
<feature type="region of interest" description="Disordered" evidence="1">
    <location>
        <begin position="584"/>
        <end position="659"/>
    </location>
</feature>
<evidence type="ECO:0000259" key="2">
    <source>
        <dbReference type="PROSITE" id="PS51208"/>
    </source>
</evidence>
<dbReference type="SMART" id="SM00869">
    <property type="entry name" value="Autotransporter"/>
    <property type="match status" value="1"/>
</dbReference>
<dbReference type="SUPFAM" id="SSF103515">
    <property type="entry name" value="Autotransporter"/>
    <property type="match status" value="1"/>
</dbReference>
<dbReference type="InterPro" id="IPR036709">
    <property type="entry name" value="Autotransporte_beta_dom_sf"/>
</dbReference>